<feature type="domain" description="DUF7487" evidence="1">
    <location>
        <begin position="43"/>
        <end position="237"/>
    </location>
</feature>
<reference evidence="2" key="1">
    <citation type="journal article" date="2020" name="Nature">
        <title>Giant virus diversity and host interactions through global metagenomics.</title>
        <authorList>
            <person name="Schulz F."/>
            <person name="Roux S."/>
            <person name="Paez-Espino D."/>
            <person name="Jungbluth S."/>
            <person name="Walsh D.A."/>
            <person name="Denef V.J."/>
            <person name="McMahon K.D."/>
            <person name="Konstantinidis K.T."/>
            <person name="Eloe-Fadrosh E.A."/>
            <person name="Kyrpides N.C."/>
            <person name="Woyke T."/>
        </authorList>
    </citation>
    <scope>NUCLEOTIDE SEQUENCE</scope>
    <source>
        <strain evidence="2">GVMAG-M-3300010158-60</strain>
    </source>
</reference>
<dbReference type="AlphaFoldDB" id="A0A6C0BB64"/>
<evidence type="ECO:0000313" key="2">
    <source>
        <dbReference type="EMBL" id="QHS89280.1"/>
    </source>
</evidence>
<dbReference type="Pfam" id="PF24308">
    <property type="entry name" value="DUF7487"/>
    <property type="match status" value="1"/>
</dbReference>
<proteinExistence type="predicted"/>
<dbReference type="EMBL" id="MN739108">
    <property type="protein sequence ID" value="QHS89280.1"/>
    <property type="molecule type" value="Genomic_DNA"/>
</dbReference>
<dbReference type="InterPro" id="IPR055910">
    <property type="entry name" value="DUF7487"/>
</dbReference>
<organism evidence="2">
    <name type="scientific">viral metagenome</name>
    <dbReference type="NCBI Taxonomy" id="1070528"/>
    <lineage>
        <taxon>unclassified sequences</taxon>
        <taxon>metagenomes</taxon>
        <taxon>organismal metagenomes</taxon>
    </lineage>
</organism>
<evidence type="ECO:0000259" key="1">
    <source>
        <dbReference type="Pfam" id="PF24308"/>
    </source>
</evidence>
<name>A0A6C0BB64_9ZZZZ</name>
<accession>A0A6C0BB64</accession>
<protein>
    <recommendedName>
        <fullName evidence="1">DUF7487 domain-containing protein</fullName>
    </recommendedName>
</protein>
<sequence length="266" mass="31229">MKYTKELLDTILKDGNATLLESYESYNQRMRIKFRCSCGAETEKKFEMLNLYKYPYCEACSLRRKAQKYENTCLEKYGLVNAGQVPEIKKKINDSNIKKYGMHPKKTEEVQKKWKETCLEKYGGHPNQNVEVQAKSEKSSFAYKNYMMPSGNLVKIQGYENLALDELVKLYDEEDIKIGRALVPTVIYYIDDTKHVYFPDFYIKSENKIIEVKSEWTIQLHRANIEEKATATIQNGYKYEIWIYNGKQKKLETLIFPRIPVIPATL</sequence>